<dbReference type="SUPFAM" id="SSF53850">
    <property type="entry name" value="Periplasmic binding protein-like II"/>
    <property type="match status" value="1"/>
</dbReference>
<name>A0ABY5WYL0_LEICA</name>
<dbReference type="RefSeq" id="WP_260003290.1">
    <property type="nucleotide sequence ID" value="NZ_CP081078.1"/>
</dbReference>
<keyword evidence="2" id="KW-1185">Reference proteome</keyword>
<dbReference type="Gene3D" id="3.40.190.10">
    <property type="entry name" value="Periplasmic binding protein-like II"/>
    <property type="match status" value="2"/>
</dbReference>
<proteinExistence type="predicted"/>
<dbReference type="Proteomes" id="UP001058184">
    <property type="component" value="Chromosome"/>
</dbReference>
<dbReference type="EMBL" id="CP081078">
    <property type="protein sequence ID" value="UWQ59370.1"/>
    <property type="molecule type" value="Genomic_DNA"/>
</dbReference>
<accession>A0ABY5WYL0</accession>
<reference evidence="1" key="1">
    <citation type="submission" date="2021-08" db="EMBL/GenBank/DDBJ databases">
        <authorList>
            <person name="Nwanade C."/>
            <person name="Wang M."/>
            <person name="Masoudi A."/>
            <person name="Yu Z."/>
            <person name="Liu J."/>
        </authorList>
    </citation>
    <scope>NUCLEOTIDE SEQUENCE</scope>
    <source>
        <strain evidence="1">S141</strain>
    </source>
</reference>
<evidence type="ECO:0000313" key="2">
    <source>
        <dbReference type="Proteomes" id="UP001058184"/>
    </source>
</evidence>
<organism evidence="1 2">
    <name type="scientific">Leisingera caerulea</name>
    <name type="common">Phaeobacter caeruleus</name>
    <dbReference type="NCBI Taxonomy" id="506591"/>
    <lineage>
        <taxon>Bacteria</taxon>
        <taxon>Pseudomonadati</taxon>
        <taxon>Pseudomonadota</taxon>
        <taxon>Alphaproteobacteria</taxon>
        <taxon>Rhodobacterales</taxon>
        <taxon>Roseobacteraceae</taxon>
        <taxon>Leisingera</taxon>
    </lineage>
</organism>
<sequence length="119" mass="12513">MPDSVGAAVTISLRPERVHVGSCRPKGADVADPRGGLIGKMRAADLIKPIDTARLKAWDELLPTLAQLPEVSSAGHVWILSFDRGRIGLVCRTDLVGGNIDLKTLADPAPAPVMAGRPS</sequence>
<evidence type="ECO:0000313" key="1">
    <source>
        <dbReference type="EMBL" id="UWQ59370.1"/>
    </source>
</evidence>
<gene>
    <name evidence="1" type="ORF">K3722_04385</name>
</gene>
<protein>
    <recommendedName>
        <fullName evidence="3">PDZ domain-containing protein</fullName>
    </recommendedName>
</protein>
<evidence type="ECO:0008006" key="3">
    <source>
        <dbReference type="Google" id="ProtNLM"/>
    </source>
</evidence>